<evidence type="ECO:0000256" key="6">
    <source>
        <dbReference type="ARBA" id="ARBA00023136"/>
    </source>
</evidence>
<keyword evidence="6 7" id="KW-0472">Membrane</keyword>
<evidence type="ECO:0000256" key="2">
    <source>
        <dbReference type="ARBA" id="ARBA00005745"/>
    </source>
</evidence>
<reference evidence="9 10" key="1">
    <citation type="journal article" date="2011" name="J. Bacteriol.">
        <title>Draft genome sequence of Caloramator australicus strain RC3T, a thermoanaerobe from the Great Artesian Basin of Australia.</title>
        <authorList>
            <person name="Ogg C.D."/>
            <person name="Patel B.K.C."/>
        </authorList>
    </citation>
    <scope>NUCLEOTIDE SEQUENCE [LARGE SCALE GENOMIC DNA]</scope>
    <source>
        <strain evidence="9 10">RC3</strain>
    </source>
</reference>
<dbReference type="EMBL" id="CAKP01000138">
    <property type="protein sequence ID" value="CCJ34613.1"/>
    <property type="molecule type" value="Genomic_DNA"/>
</dbReference>
<evidence type="ECO:0000256" key="5">
    <source>
        <dbReference type="ARBA" id="ARBA00022989"/>
    </source>
</evidence>
<accession>I7LI75</accession>
<dbReference type="STRING" id="857293.CAAU_2530"/>
<protein>
    <submittedName>
        <fullName evidence="9">Type II secretion system protein</fullName>
    </submittedName>
</protein>
<organism evidence="9 10">
    <name type="scientific">Caloramator australicus RC3</name>
    <dbReference type="NCBI Taxonomy" id="857293"/>
    <lineage>
        <taxon>Bacteria</taxon>
        <taxon>Bacillati</taxon>
        <taxon>Bacillota</taxon>
        <taxon>Clostridia</taxon>
        <taxon>Eubacteriales</taxon>
        <taxon>Clostridiaceae</taxon>
        <taxon>Caloramator</taxon>
    </lineage>
</organism>
<evidence type="ECO:0000313" key="9">
    <source>
        <dbReference type="EMBL" id="CCJ34613.1"/>
    </source>
</evidence>
<dbReference type="PANTHER" id="PTHR30012">
    <property type="entry name" value="GENERAL SECRETION PATHWAY PROTEIN"/>
    <property type="match status" value="1"/>
</dbReference>
<dbReference type="AlphaFoldDB" id="I7LI75"/>
<evidence type="ECO:0000313" key="10">
    <source>
        <dbReference type="Proteomes" id="UP000007652"/>
    </source>
</evidence>
<dbReference type="Pfam" id="PF00482">
    <property type="entry name" value="T2SSF"/>
    <property type="match status" value="1"/>
</dbReference>
<dbReference type="InterPro" id="IPR003004">
    <property type="entry name" value="GspF/PilC"/>
</dbReference>
<keyword evidence="3" id="KW-1003">Cell membrane</keyword>
<evidence type="ECO:0000256" key="7">
    <source>
        <dbReference type="SAM" id="Phobius"/>
    </source>
</evidence>
<gene>
    <name evidence="9" type="ORF">CAAU_2530</name>
</gene>
<evidence type="ECO:0000256" key="4">
    <source>
        <dbReference type="ARBA" id="ARBA00022692"/>
    </source>
</evidence>
<evidence type="ECO:0000259" key="8">
    <source>
        <dbReference type="Pfam" id="PF00482"/>
    </source>
</evidence>
<dbReference type="PANTHER" id="PTHR30012:SF0">
    <property type="entry name" value="TYPE II SECRETION SYSTEM PROTEIN F-RELATED"/>
    <property type="match status" value="1"/>
</dbReference>
<dbReference type="GO" id="GO:0005886">
    <property type="term" value="C:plasma membrane"/>
    <property type="evidence" value="ECO:0007669"/>
    <property type="project" value="UniProtKB-SubCell"/>
</dbReference>
<comment type="similarity">
    <text evidence="2">Belongs to the GSP F family.</text>
</comment>
<keyword evidence="5 7" id="KW-1133">Transmembrane helix</keyword>
<keyword evidence="4 7" id="KW-0812">Transmembrane</keyword>
<dbReference type="OrthoDB" id="9805682at2"/>
<comment type="subcellular location">
    <subcellularLocation>
        <location evidence="1">Cell membrane</location>
        <topology evidence="1">Multi-pass membrane protein</topology>
    </subcellularLocation>
</comment>
<evidence type="ECO:0000256" key="3">
    <source>
        <dbReference type="ARBA" id="ARBA00022475"/>
    </source>
</evidence>
<keyword evidence="10" id="KW-1185">Reference proteome</keyword>
<feature type="domain" description="Type II secretion system protein GspF" evidence="8">
    <location>
        <begin position="42"/>
        <end position="164"/>
    </location>
</feature>
<dbReference type="InterPro" id="IPR018076">
    <property type="entry name" value="T2SS_GspF_dom"/>
</dbReference>
<name>I7LI75_9CLOT</name>
<feature type="transmembrane region" description="Helical" evidence="7">
    <location>
        <begin position="141"/>
        <end position="166"/>
    </location>
</feature>
<dbReference type="eggNOG" id="COG1459">
    <property type="taxonomic scope" value="Bacteria"/>
</dbReference>
<dbReference type="InterPro" id="IPR042094">
    <property type="entry name" value="T2SS_GspF_sf"/>
</dbReference>
<evidence type="ECO:0000256" key="1">
    <source>
        <dbReference type="ARBA" id="ARBA00004651"/>
    </source>
</evidence>
<comment type="caution">
    <text evidence="9">The sequence shown here is derived from an EMBL/GenBank/DDBJ whole genome shotgun (WGS) entry which is preliminary data.</text>
</comment>
<dbReference type="Proteomes" id="UP000007652">
    <property type="component" value="Unassembled WGS sequence"/>
</dbReference>
<dbReference type="Gene3D" id="1.20.81.30">
    <property type="entry name" value="Type II secretion system (T2SS), domain F"/>
    <property type="match status" value="1"/>
</dbReference>
<proteinExistence type="inferred from homology"/>
<sequence>MILAFFVLSIVRNKRIKMFYHRIMLSVPLYKDIKTNLEISRFTKCLALILESGGSIIEALESSKKLIGNLIMYEDVERAINDIKLGKSISEAFNISRTFPLFFIELISVGEETGELEDSLKNISNFLNAEILKRLKSLVNIINPIIIIIISVHVGFLVLSIMLPMFELLNNFNL</sequence>